<evidence type="ECO:0000313" key="2">
    <source>
        <dbReference type="Proteomes" id="UP000607653"/>
    </source>
</evidence>
<sequence length="59" mass="6243">MGDSSGGSSLVSELDLALIILEKESERKRENSVAVDLSDGVAYASMASTVESNRAWRGP</sequence>
<dbReference type="AlphaFoldDB" id="A0A822XXE9"/>
<dbReference type="Proteomes" id="UP000607653">
    <property type="component" value="Unassembled WGS sequence"/>
</dbReference>
<gene>
    <name evidence="1" type="ORF">HUJ06_026156</name>
</gene>
<accession>A0A822XXE9</accession>
<protein>
    <submittedName>
        <fullName evidence="1">Uncharacterized protein</fullName>
    </submittedName>
</protein>
<dbReference type="EMBL" id="DUZY01000001">
    <property type="protein sequence ID" value="DAD24692.1"/>
    <property type="molecule type" value="Genomic_DNA"/>
</dbReference>
<reference evidence="1 2" key="1">
    <citation type="journal article" date="2020" name="Mol. Biol. Evol.">
        <title>Distinct Expression and Methylation Patterns for Genes with Different Fates following a Single Whole-Genome Duplication in Flowering Plants.</title>
        <authorList>
            <person name="Shi T."/>
            <person name="Rahmani R.S."/>
            <person name="Gugger P.F."/>
            <person name="Wang M."/>
            <person name="Li H."/>
            <person name="Zhang Y."/>
            <person name="Li Z."/>
            <person name="Wang Q."/>
            <person name="Van de Peer Y."/>
            <person name="Marchal K."/>
            <person name="Chen J."/>
        </authorList>
    </citation>
    <scope>NUCLEOTIDE SEQUENCE [LARGE SCALE GENOMIC DNA]</scope>
    <source>
        <tissue evidence="1">Leaf</tissue>
    </source>
</reference>
<organism evidence="1 2">
    <name type="scientific">Nelumbo nucifera</name>
    <name type="common">Sacred lotus</name>
    <dbReference type="NCBI Taxonomy" id="4432"/>
    <lineage>
        <taxon>Eukaryota</taxon>
        <taxon>Viridiplantae</taxon>
        <taxon>Streptophyta</taxon>
        <taxon>Embryophyta</taxon>
        <taxon>Tracheophyta</taxon>
        <taxon>Spermatophyta</taxon>
        <taxon>Magnoliopsida</taxon>
        <taxon>Proteales</taxon>
        <taxon>Nelumbonaceae</taxon>
        <taxon>Nelumbo</taxon>
    </lineage>
</organism>
<name>A0A822XXE9_NELNU</name>
<keyword evidence="2" id="KW-1185">Reference proteome</keyword>
<evidence type="ECO:0000313" key="1">
    <source>
        <dbReference type="EMBL" id="DAD24692.1"/>
    </source>
</evidence>
<comment type="caution">
    <text evidence="1">The sequence shown here is derived from an EMBL/GenBank/DDBJ whole genome shotgun (WGS) entry which is preliminary data.</text>
</comment>
<proteinExistence type="predicted"/>